<evidence type="ECO:0000256" key="1">
    <source>
        <dbReference type="ARBA" id="ARBA00004141"/>
    </source>
</evidence>
<feature type="transmembrane region" description="Helical" evidence="5">
    <location>
        <begin position="175"/>
        <end position="198"/>
    </location>
</feature>
<evidence type="ECO:0000313" key="8">
    <source>
        <dbReference type="Proteomes" id="UP000008983"/>
    </source>
</evidence>
<dbReference type="EC" id="1.6.5.3" evidence="7"/>
<feature type="transmembrane region" description="Helical" evidence="5">
    <location>
        <begin position="144"/>
        <end position="169"/>
    </location>
</feature>
<proteinExistence type="predicted"/>
<dbReference type="eggNOG" id="KOG2533">
    <property type="taxonomic scope" value="Eukaryota"/>
</dbReference>
<dbReference type="SUPFAM" id="SSF103473">
    <property type="entry name" value="MFS general substrate transporter"/>
    <property type="match status" value="1"/>
</dbReference>
<dbReference type="Gene3D" id="1.20.1250.20">
    <property type="entry name" value="MFS general substrate transporter like domains"/>
    <property type="match status" value="1"/>
</dbReference>
<dbReference type="PROSITE" id="PS50850">
    <property type="entry name" value="MFS"/>
    <property type="match status" value="1"/>
</dbReference>
<dbReference type="OrthoDB" id="308680at2759"/>
<accession>G0QQU0</accession>
<evidence type="ECO:0000256" key="5">
    <source>
        <dbReference type="SAM" id="Phobius"/>
    </source>
</evidence>
<keyword evidence="3 5" id="KW-1133">Transmembrane helix</keyword>
<dbReference type="GO" id="GO:0022857">
    <property type="term" value="F:transmembrane transporter activity"/>
    <property type="evidence" value="ECO:0007669"/>
    <property type="project" value="InterPro"/>
</dbReference>
<dbReference type="GO" id="GO:0005789">
    <property type="term" value="C:endoplasmic reticulum membrane"/>
    <property type="evidence" value="ECO:0007669"/>
    <property type="project" value="TreeGrafter"/>
</dbReference>
<dbReference type="InterPro" id="IPR036259">
    <property type="entry name" value="MFS_trans_sf"/>
</dbReference>
<feature type="non-terminal residue" evidence="7">
    <location>
        <position position="1"/>
    </location>
</feature>
<dbReference type="PANTHER" id="PTHR43184">
    <property type="entry name" value="MAJOR FACILITATOR SUPERFAMILY TRANSPORTER 16, ISOFORM B"/>
    <property type="match status" value="1"/>
</dbReference>
<dbReference type="InterPro" id="IPR011701">
    <property type="entry name" value="MFS"/>
</dbReference>
<gene>
    <name evidence="7" type="ORF">IMG5_083850</name>
</gene>
<evidence type="ECO:0000313" key="7">
    <source>
        <dbReference type="EMBL" id="EGR32416.1"/>
    </source>
</evidence>
<dbReference type="Proteomes" id="UP000008983">
    <property type="component" value="Unassembled WGS sequence"/>
</dbReference>
<dbReference type="EMBL" id="GL983677">
    <property type="protein sequence ID" value="EGR32416.1"/>
    <property type="molecule type" value="Genomic_DNA"/>
</dbReference>
<organism evidence="7 8">
    <name type="scientific">Ichthyophthirius multifiliis</name>
    <name type="common">White spot disease agent</name>
    <name type="synonym">Ich</name>
    <dbReference type="NCBI Taxonomy" id="5932"/>
    <lineage>
        <taxon>Eukaryota</taxon>
        <taxon>Sar</taxon>
        <taxon>Alveolata</taxon>
        <taxon>Ciliophora</taxon>
        <taxon>Intramacronucleata</taxon>
        <taxon>Oligohymenophorea</taxon>
        <taxon>Hymenostomatida</taxon>
        <taxon>Ophryoglenina</taxon>
        <taxon>Ichthyophthirius</taxon>
    </lineage>
</organism>
<evidence type="ECO:0000256" key="2">
    <source>
        <dbReference type="ARBA" id="ARBA00022692"/>
    </source>
</evidence>
<evidence type="ECO:0000259" key="6">
    <source>
        <dbReference type="PROSITE" id="PS50850"/>
    </source>
</evidence>
<evidence type="ECO:0000256" key="4">
    <source>
        <dbReference type="ARBA" id="ARBA00023136"/>
    </source>
</evidence>
<dbReference type="Pfam" id="PF07690">
    <property type="entry name" value="MFS_1"/>
    <property type="match status" value="1"/>
</dbReference>
<keyword evidence="8" id="KW-1185">Reference proteome</keyword>
<comment type="subcellular location">
    <subcellularLocation>
        <location evidence="1">Membrane</location>
        <topology evidence="1">Multi-pass membrane protein</topology>
    </subcellularLocation>
</comment>
<reference evidence="7 8" key="1">
    <citation type="submission" date="2011-07" db="EMBL/GenBank/DDBJ databases">
        <authorList>
            <person name="Coyne R."/>
            <person name="Brami D."/>
            <person name="Johnson J."/>
            <person name="Hostetler J."/>
            <person name="Hannick L."/>
            <person name="Clark T."/>
            <person name="Cassidy-Hanley D."/>
            <person name="Inman J."/>
        </authorList>
    </citation>
    <scope>NUCLEOTIDE SEQUENCE [LARGE SCALE GENOMIC DNA]</scope>
    <source>
        <strain evidence="7 8">G5</strain>
    </source>
</reference>
<keyword evidence="4 5" id="KW-0472">Membrane</keyword>
<feature type="transmembrane region" description="Helical" evidence="5">
    <location>
        <begin position="80"/>
        <end position="104"/>
    </location>
</feature>
<dbReference type="InterPro" id="IPR020846">
    <property type="entry name" value="MFS_dom"/>
</dbReference>
<sequence length="281" mass="32117">KMKCLSQQSLKANQIFVFIFTFLCYSAVHSTRTAWSVSKGNFQHKIQCSKSFLGWMDFCFLFSYAMSLKIGGSLGDRINLIYYLSIGMILSSIFLSLDSLIGISNFPNEALFLIFMSLNGIFQSTAWPGLLSTMGNWFGKGNRGLMMGIWSANSNIGNIIGQLIGQLTIDIYKWGWEYCLLISSLFLLLMGILVLLFLQPYPEKSNIYEKVVQNTDQSNNSEVLNQNIKKQTILRLGQYPVFLYMQQAMPVQKALLTAYYFGFLTIYKTKVWTNIHTQYHL</sequence>
<dbReference type="PANTHER" id="PTHR43184:SF12">
    <property type="entry name" value="SUGAR PHOSPHATE EXCHANGER 3"/>
    <property type="match status" value="1"/>
</dbReference>
<dbReference type="InParanoid" id="G0QQU0"/>
<feature type="domain" description="Major facilitator superfamily (MFS) profile" evidence="6">
    <location>
        <begin position="13"/>
        <end position="281"/>
    </location>
</feature>
<name>G0QQU0_ICHMU</name>
<dbReference type="GO" id="GO:0016491">
    <property type="term" value="F:oxidoreductase activity"/>
    <property type="evidence" value="ECO:0007669"/>
    <property type="project" value="UniProtKB-KW"/>
</dbReference>
<keyword evidence="7" id="KW-0560">Oxidoreductase</keyword>
<dbReference type="RefSeq" id="XP_004036402.1">
    <property type="nucleotide sequence ID" value="XM_004036354.1"/>
</dbReference>
<feature type="transmembrane region" description="Helical" evidence="5">
    <location>
        <begin position="110"/>
        <end position="132"/>
    </location>
</feature>
<evidence type="ECO:0000256" key="3">
    <source>
        <dbReference type="ARBA" id="ARBA00022989"/>
    </source>
</evidence>
<dbReference type="GeneID" id="14908578"/>
<protein>
    <submittedName>
        <fullName evidence="7">Major facilitator superfamily protein, putative</fullName>
        <ecNumber evidence="7">1.6.5.3</ecNumber>
    </submittedName>
</protein>
<dbReference type="AlphaFoldDB" id="G0QQU0"/>
<feature type="transmembrane region" description="Helical" evidence="5">
    <location>
        <begin position="51"/>
        <end position="68"/>
    </location>
</feature>
<dbReference type="STRING" id="857967.G0QQU0"/>
<dbReference type="OMA" id="TPHENSI"/>
<feature type="transmembrane region" description="Helical" evidence="5">
    <location>
        <begin position="12"/>
        <end position="31"/>
    </location>
</feature>
<keyword evidence="2 5" id="KW-0812">Transmembrane</keyword>